<dbReference type="PIRSF" id="PIRSF002457">
    <property type="entry name" value="DASS"/>
    <property type="match status" value="1"/>
</dbReference>
<reference evidence="7 8" key="1">
    <citation type="submission" date="2016-02" db="EMBL/GenBank/DDBJ databases">
        <title>Anaerosporomusa subterraneum gen. nov., sp. nov., a spore-forming obligate anaerobe isolated from saprolite.</title>
        <authorList>
            <person name="Choi J.K."/>
            <person name="Shah M."/>
            <person name="Yee N."/>
        </authorList>
    </citation>
    <scope>NUCLEOTIDE SEQUENCE [LARGE SCALE GENOMIC DNA]</scope>
    <source>
        <strain evidence="7 8">RU4</strain>
    </source>
</reference>
<dbReference type="Pfam" id="PF00939">
    <property type="entry name" value="Na_sulph_symp"/>
    <property type="match status" value="1"/>
</dbReference>
<feature type="transmembrane region" description="Helical" evidence="6">
    <location>
        <begin position="31"/>
        <end position="47"/>
    </location>
</feature>
<feature type="transmembrane region" description="Helical" evidence="6">
    <location>
        <begin position="350"/>
        <end position="367"/>
    </location>
</feature>
<evidence type="ECO:0000256" key="1">
    <source>
        <dbReference type="ARBA" id="ARBA00004141"/>
    </source>
</evidence>
<comment type="caution">
    <text evidence="7">The sequence shown here is derived from an EMBL/GenBank/DDBJ whole genome shotgun (WGS) entry which is preliminary data.</text>
</comment>
<dbReference type="GO" id="GO:0022857">
    <property type="term" value="F:transmembrane transporter activity"/>
    <property type="evidence" value="ECO:0007669"/>
    <property type="project" value="InterPro"/>
</dbReference>
<sequence>MNSNARKGLLVVLIGLVIWFLPVPAGLKPQAWQLFAIFVATILGFILQPLPIGAVALISVGITGFLKIVSPADVLSGFGNTTIWLIVSAFLFAKGFIKTGLGRRIAYKIMGEIGDSSLKLGYAMVLSDLIIAPATPSNTARAGGILYPIVRSLCSAFDSEPGASSRKIGSYLMKTTFQGNCITSAMFITAVAPNSLVVALAAQTAKVNISWGTWALAGIVPGLVALAVTPYIIYKLYPPEITKTPEAKELARKEIEKMGPMSRGEKIVAAVFVLALILWATASFTKLDATMVAMVCVGIMLIGQAIEWKDVIEEKGAWDTLIWMGALMSLAGALNKLGLIGWFAKLVGGSLAGVSWWMALGVLLLVYMYSHYAFASLSAHVTAMYAAFLAVAVAAGSPPFLAAMSLGVISALYGGLTHYATGPAPIYFGAGYIPQGTWWKIGFVMSISNLIIFIGLGGLWWKVLGLW</sequence>
<feature type="transmembrane region" description="Helical" evidence="6">
    <location>
        <begin position="7"/>
        <end position="25"/>
    </location>
</feature>
<feature type="transmembrane region" description="Helical" evidence="6">
    <location>
        <begin position="214"/>
        <end position="234"/>
    </location>
</feature>
<evidence type="ECO:0000256" key="3">
    <source>
        <dbReference type="ARBA" id="ARBA00022692"/>
    </source>
</evidence>
<comment type="subcellular location">
    <subcellularLocation>
        <location evidence="1">Membrane</location>
        <topology evidence="1">Multi-pass membrane protein</topology>
    </subcellularLocation>
</comment>
<dbReference type="InterPro" id="IPR001898">
    <property type="entry name" value="SLC13A/DASS"/>
</dbReference>
<evidence type="ECO:0000256" key="5">
    <source>
        <dbReference type="ARBA" id="ARBA00023136"/>
    </source>
</evidence>
<dbReference type="RefSeq" id="WP_066241594.1">
    <property type="nucleotide sequence ID" value="NZ_LSGP01000017.1"/>
</dbReference>
<evidence type="ECO:0000313" key="7">
    <source>
        <dbReference type="EMBL" id="KYZ76328.1"/>
    </source>
</evidence>
<dbReference type="EMBL" id="LSGP01000017">
    <property type="protein sequence ID" value="KYZ76328.1"/>
    <property type="molecule type" value="Genomic_DNA"/>
</dbReference>
<gene>
    <name evidence="7" type="ORF">AXX12_07790</name>
</gene>
<keyword evidence="4 6" id="KW-1133">Transmembrane helix</keyword>
<feature type="transmembrane region" description="Helical" evidence="6">
    <location>
        <begin position="320"/>
        <end position="344"/>
    </location>
</feature>
<keyword evidence="5 6" id="KW-0472">Membrane</keyword>
<dbReference type="InterPro" id="IPR030676">
    <property type="entry name" value="CitT-rel"/>
</dbReference>
<feature type="transmembrane region" description="Helical" evidence="6">
    <location>
        <begin position="181"/>
        <end position="202"/>
    </location>
</feature>
<evidence type="ECO:0000256" key="6">
    <source>
        <dbReference type="SAM" id="Phobius"/>
    </source>
</evidence>
<dbReference type="Proteomes" id="UP000076268">
    <property type="component" value="Unassembled WGS sequence"/>
</dbReference>
<dbReference type="NCBIfam" id="TIGR00785">
    <property type="entry name" value="dass"/>
    <property type="match status" value="1"/>
</dbReference>
<keyword evidence="8" id="KW-1185">Reference proteome</keyword>
<evidence type="ECO:0000313" key="8">
    <source>
        <dbReference type="Proteomes" id="UP000076268"/>
    </source>
</evidence>
<dbReference type="STRING" id="1794912.AXX12_07790"/>
<dbReference type="OrthoDB" id="1401038at2"/>
<comment type="similarity">
    <text evidence="2">Belongs to the SLC13A/DASS transporter (TC 2.A.47) family. DIT1 subfamily.</text>
</comment>
<protein>
    <submittedName>
        <fullName evidence="7">Anion permease</fullName>
    </submittedName>
</protein>
<dbReference type="AlphaFoldDB" id="A0A154BS36"/>
<feature type="transmembrane region" description="Helical" evidence="6">
    <location>
        <begin position="441"/>
        <end position="461"/>
    </location>
</feature>
<organism evidence="7 8">
    <name type="scientific">Anaerosporomusa subterranea</name>
    <dbReference type="NCBI Taxonomy" id="1794912"/>
    <lineage>
        <taxon>Bacteria</taxon>
        <taxon>Bacillati</taxon>
        <taxon>Bacillota</taxon>
        <taxon>Negativicutes</taxon>
        <taxon>Acetonemataceae</taxon>
        <taxon>Anaerosporomusa</taxon>
    </lineage>
</organism>
<feature type="transmembrane region" description="Helical" evidence="6">
    <location>
        <begin position="78"/>
        <end position="97"/>
    </location>
</feature>
<dbReference type="PANTHER" id="PTHR42826">
    <property type="entry name" value="DICARBOXYLATE TRANSPORTER 2.1, CHLOROPLASTIC"/>
    <property type="match status" value="1"/>
</dbReference>
<name>A0A154BS36_ANASB</name>
<feature type="transmembrane region" description="Helical" evidence="6">
    <location>
        <begin position="291"/>
        <end position="308"/>
    </location>
</feature>
<evidence type="ECO:0000256" key="4">
    <source>
        <dbReference type="ARBA" id="ARBA00022989"/>
    </source>
</evidence>
<dbReference type="GO" id="GO:0016020">
    <property type="term" value="C:membrane"/>
    <property type="evidence" value="ECO:0007669"/>
    <property type="project" value="UniProtKB-SubCell"/>
</dbReference>
<keyword evidence="3 6" id="KW-0812">Transmembrane</keyword>
<feature type="transmembrane region" description="Helical" evidence="6">
    <location>
        <begin position="267"/>
        <end position="285"/>
    </location>
</feature>
<accession>A0A154BS36</accession>
<proteinExistence type="inferred from homology"/>
<evidence type="ECO:0000256" key="2">
    <source>
        <dbReference type="ARBA" id="ARBA00007349"/>
    </source>
</evidence>